<dbReference type="InterPro" id="IPR001352">
    <property type="entry name" value="RNase_HII/HIII"/>
</dbReference>
<dbReference type="GO" id="GO:0046872">
    <property type="term" value="F:metal ion binding"/>
    <property type="evidence" value="ECO:0007669"/>
    <property type="project" value="UniProtKB-KW"/>
</dbReference>
<dbReference type="FunFam" id="3.30.420.10:FF:000016">
    <property type="entry name" value="Ribonuclease"/>
    <property type="match status" value="1"/>
</dbReference>
<keyword evidence="12" id="KW-1185">Reference proteome</keyword>
<evidence type="ECO:0000256" key="8">
    <source>
        <dbReference type="PROSITE-ProRule" id="PRU01319"/>
    </source>
</evidence>
<keyword evidence="7 8" id="KW-0378">Hydrolase</keyword>
<evidence type="ECO:0000313" key="12">
    <source>
        <dbReference type="Proteomes" id="UP000193719"/>
    </source>
</evidence>
<evidence type="ECO:0000256" key="6">
    <source>
        <dbReference type="ARBA" id="ARBA00022759"/>
    </source>
</evidence>
<evidence type="ECO:0000256" key="9">
    <source>
        <dbReference type="RuleBase" id="RU003515"/>
    </source>
</evidence>
<keyword evidence="4 8" id="KW-0540">Nuclease</keyword>
<dbReference type="GO" id="GO:0005634">
    <property type="term" value="C:nucleus"/>
    <property type="evidence" value="ECO:0007669"/>
    <property type="project" value="EnsemblFungi"/>
</dbReference>
<feature type="binding site" evidence="8">
    <location>
        <position position="32"/>
    </location>
    <ligand>
        <name>a divalent metal cation</name>
        <dbReference type="ChEBI" id="CHEBI:60240"/>
    </ligand>
</feature>
<dbReference type="SUPFAM" id="SSF53098">
    <property type="entry name" value="Ribonuclease H-like"/>
    <property type="match status" value="1"/>
</dbReference>
<accession>A0A1Y1VFU7</accession>
<comment type="function">
    <text evidence="9">Endonuclease that specifically degrades the RNA of RNA-DNA hybrids.</text>
</comment>
<sequence>MEFSSPMYSTETVVSPIPEICKEEEVLIGIDEAGRGPVFGPMVYATCYCPISKIDALNNFGFADSKTLNEQARNDLFDVINKNSDIFGWMATACSPQDISKHMLRREKYNLNQFAHDTTIDLINNVLKHKVKVKEIYIDTVGPASVYQAKLKTFFPTLKITVENKADSKFPIVSAASICAKVNRDNLISNWKFIENKVFIGEKGSGYPGDPKTKDWIKNHCDKVFGFPGLVRFSWSTCENYLLNNGYTVNWPDDDKNKNGSKSKGRITKGSIEKFMKQNSQKQETLNNDEEETAFLNDKKKIFNLNLVSVNTL</sequence>
<evidence type="ECO:0000256" key="2">
    <source>
        <dbReference type="ARBA" id="ARBA00001946"/>
    </source>
</evidence>
<keyword evidence="5 8" id="KW-0479">Metal-binding</keyword>
<dbReference type="GO" id="GO:0032299">
    <property type="term" value="C:ribonuclease H2 complex"/>
    <property type="evidence" value="ECO:0007669"/>
    <property type="project" value="EnsemblFungi"/>
</dbReference>
<dbReference type="PROSITE" id="PS51975">
    <property type="entry name" value="RNASE_H_2"/>
    <property type="match status" value="1"/>
</dbReference>
<dbReference type="STRING" id="1754191.A0A1Y1VFU7"/>
<comment type="catalytic activity">
    <reaction evidence="1 8 9">
        <text>Endonucleolytic cleavage to 5'-phosphomonoester.</text>
        <dbReference type="EC" id="3.1.26.4"/>
    </reaction>
</comment>
<dbReference type="OrthoDB" id="7462577at2759"/>
<evidence type="ECO:0000256" key="1">
    <source>
        <dbReference type="ARBA" id="ARBA00000077"/>
    </source>
</evidence>
<comment type="similarity">
    <text evidence="3">Belongs to the RNase HII family. Eukaryotic subfamily.</text>
</comment>
<feature type="binding site" evidence="8">
    <location>
        <position position="139"/>
    </location>
    <ligand>
        <name>a divalent metal cation</name>
        <dbReference type="ChEBI" id="CHEBI:60240"/>
    </ligand>
</feature>
<dbReference type="GO" id="GO:0043137">
    <property type="term" value="P:DNA replication, removal of RNA primer"/>
    <property type="evidence" value="ECO:0007669"/>
    <property type="project" value="EnsemblFungi"/>
</dbReference>
<dbReference type="InterPro" id="IPR012337">
    <property type="entry name" value="RNaseH-like_sf"/>
</dbReference>
<dbReference type="FunFam" id="1.10.10.460:FF:000001">
    <property type="entry name" value="Ribonuclease"/>
    <property type="match status" value="1"/>
</dbReference>
<evidence type="ECO:0000256" key="3">
    <source>
        <dbReference type="ARBA" id="ARBA00007058"/>
    </source>
</evidence>
<name>A0A1Y1VFU7_9FUNG</name>
<dbReference type="NCBIfam" id="TIGR00729">
    <property type="entry name" value="ribonuclease HII"/>
    <property type="match status" value="1"/>
</dbReference>
<dbReference type="CDD" id="cd07181">
    <property type="entry name" value="RNase_HII_eukaryota_like"/>
    <property type="match status" value="1"/>
</dbReference>
<dbReference type="InterPro" id="IPR036397">
    <property type="entry name" value="RNaseH_sf"/>
</dbReference>
<dbReference type="Gene3D" id="1.10.10.460">
    <property type="entry name" value="Ribonuclease hii. Domain 2"/>
    <property type="match status" value="1"/>
</dbReference>
<organism evidence="11 12">
    <name type="scientific">Piromyces finnis</name>
    <dbReference type="NCBI Taxonomy" id="1754191"/>
    <lineage>
        <taxon>Eukaryota</taxon>
        <taxon>Fungi</taxon>
        <taxon>Fungi incertae sedis</taxon>
        <taxon>Chytridiomycota</taxon>
        <taxon>Chytridiomycota incertae sedis</taxon>
        <taxon>Neocallimastigomycetes</taxon>
        <taxon>Neocallimastigales</taxon>
        <taxon>Neocallimastigaceae</taxon>
        <taxon>Piromyces</taxon>
    </lineage>
</organism>
<evidence type="ECO:0000256" key="5">
    <source>
        <dbReference type="ARBA" id="ARBA00022723"/>
    </source>
</evidence>
<proteinExistence type="inferred from homology"/>
<protein>
    <recommendedName>
        <fullName evidence="9">Ribonuclease</fullName>
        <ecNumber evidence="9">3.1.26.4</ecNumber>
    </recommendedName>
</protein>
<keyword evidence="6 8" id="KW-0255">Endonuclease</keyword>
<evidence type="ECO:0000256" key="4">
    <source>
        <dbReference type="ARBA" id="ARBA00022722"/>
    </source>
</evidence>
<evidence type="ECO:0000256" key="7">
    <source>
        <dbReference type="ARBA" id="ARBA00022801"/>
    </source>
</evidence>
<comment type="cofactor">
    <cofactor evidence="2">
        <name>Mg(2+)</name>
        <dbReference type="ChEBI" id="CHEBI:18420"/>
    </cofactor>
</comment>
<comment type="caution">
    <text evidence="11">The sequence shown here is derived from an EMBL/GenBank/DDBJ whole genome shotgun (WGS) entry which is preliminary data.</text>
</comment>
<dbReference type="GO" id="GO:0003723">
    <property type="term" value="F:RNA binding"/>
    <property type="evidence" value="ECO:0007669"/>
    <property type="project" value="UniProtKB-UniRule"/>
</dbReference>
<dbReference type="EC" id="3.1.26.4" evidence="9"/>
<dbReference type="Pfam" id="PF01351">
    <property type="entry name" value="RNase_HII"/>
    <property type="match status" value="1"/>
</dbReference>
<dbReference type="GO" id="GO:1990516">
    <property type="term" value="P:ribonucleotide excision repair"/>
    <property type="evidence" value="ECO:0007669"/>
    <property type="project" value="EnsemblFungi"/>
</dbReference>
<feature type="binding site" evidence="8">
    <location>
        <position position="31"/>
    </location>
    <ligand>
        <name>a divalent metal cation</name>
        <dbReference type="ChEBI" id="CHEBI:60240"/>
    </ligand>
</feature>
<feature type="domain" description="RNase H type-2" evidence="10">
    <location>
        <begin position="25"/>
        <end position="247"/>
    </location>
</feature>
<dbReference type="InterPro" id="IPR004649">
    <property type="entry name" value="RNase_H2_suA"/>
</dbReference>
<evidence type="ECO:0000313" key="11">
    <source>
        <dbReference type="EMBL" id="ORX55295.1"/>
    </source>
</evidence>
<evidence type="ECO:0000259" key="10">
    <source>
        <dbReference type="PROSITE" id="PS51975"/>
    </source>
</evidence>
<dbReference type="Proteomes" id="UP000193719">
    <property type="component" value="Unassembled WGS sequence"/>
</dbReference>
<dbReference type="PANTHER" id="PTHR10954:SF7">
    <property type="entry name" value="RIBONUCLEASE H2 SUBUNIT A"/>
    <property type="match status" value="1"/>
</dbReference>
<dbReference type="EMBL" id="MCFH01000009">
    <property type="protein sequence ID" value="ORX55295.1"/>
    <property type="molecule type" value="Genomic_DNA"/>
</dbReference>
<reference evidence="11 12" key="1">
    <citation type="submission" date="2016-08" db="EMBL/GenBank/DDBJ databases">
        <title>Genomes of anaerobic fungi encode conserved fungal cellulosomes for biomass hydrolysis.</title>
        <authorList>
            <consortium name="DOE Joint Genome Institute"/>
            <person name="Haitjema C.H."/>
            <person name="Gilmore S.P."/>
            <person name="Henske J.K."/>
            <person name="Solomon K.V."/>
            <person name="De Groot R."/>
            <person name="Kuo A."/>
            <person name="Mondo S.J."/>
            <person name="Salamov A.A."/>
            <person name="Labutti K."/>
            <person name="Zhao Z."/>
            <person name="Chiniquy J."/>
            <person name="Barry K."/>
            <person name="Brewer H.M."/>
            <person name="Purvine S.O."/>
            <person name="Wright A.T."/>
            <person name="Boxma B."/>
            <person name="Van Alen T."/>
            <person name="Hackstein J.H."/>
            <person name="Baker S.E."/>
            <person name="Grigoriev I.V."/>
            <person name="O'Malley M.A."/>
        </authorList>
    </citation>
    <scope>NUCLEOTIDE SEQUENCE [LARGE SCALE GENOMIC DNA]</scope>
    <source>
        <strain evidence="12">finn</strain>
    </source>
</reference>
<dbReference type="AlphaFoldDB" id="A0A1Y1VFU7"/>
<dbReference type="PANTHER" id="PTHR10954">
    <property type="entry name" value="RIBONUCLEASE H2 SUBUNIT A"/>
    <property type="match status" value="1"/>
</dbReference>
<dbReference type="GO" id="GO:0004523">
    <property type="term" value="F:RNA-DNA hybrid ribonuclease activity"/>
    <property type="evidence" value="ECO:0007669"/>
    <property type="project" value="UniProtKB-UniRule"/>
</dbReference>
<reference evidence="11 12" key="2">
    <citation type="submission" date="2016-08" db="EMBL/GenBank/DDBJ databases">
        <title>Pervasive Adenine N6-methylation of Active Genes in Fungi.</title>
        <authorList>
            <consortium name="DOE Joint Genome Institute"/>
            <person name="Mondo S.J."/>
            <person name="Dannebaum R.O."/>
            <person name="Kuo R.C."/>
            <person name="Labutti K."/>
            <person name="Haridas S."/>
            <person name="Kuo A."/>
            <person name="Salamov A."/>
            <person name="Ahrendt S.R."/>
            <person name="Lipzen A."/>
            <person name="Sullivan W."/>
            <person name="Andreopoulos W.B."/>
            <person name="Clum A."/>
            <person name="Lindquist E."/>
            <person name="Daum C."/>
            <person name="Ramamoorthy G.K."/>
            <person name="Gryganskyi A."/>
            <person name="Culley D."/>
            <person name="Magnuson J.K."/>
            <person name="James T.Y."/>
            <person name="O'Malley M.A."/>
            <person name="Stajich J.E."/>
            <person name="Spatafora J.W."/>
            <person name="Visel A."/>
            <person name="Grigoriev I.V."/>
        </authorList>
    </citation>
    <scope>NUCLEOTIDE SEQUENCE [LARGE SCALE GENOMIC DNA]</scope>
    <source>
        <strain evidence="12">finn</strain>
    </source>
</reference>
<dbReference type="InterPro" id="IPR023160">
    <property type="entry name" value="RNase_HII_hlx-loop-hlx_cap_dom"/>
</dbReference>
<dbReference type="InterPro" id="IPR024567">
    <property type="entry name" value="RNase_HII/HIII_dom"/>
</dbReference>
<gene>
    <name evidence="11" type="ORF">BCR36DRAFT_183544</name>
</gene>
<dbReference type="Gene3D" id="3.30.420.10">
    <property type="entry name" value="Ribonuclease H-like superfamily/Ribonuclease H"/>
    <property type="match status" value="1"/>
</dbReference>
<comment type="cofactor">
    <cofactor evidence="8">
        <name>Mn(2+)</name>
        <dbReference type="ChEBI" id="CHEBI:29035"/>
    </cofactor>
    <cofactor evidence="8">
        <name>Mg(2+)</name>
        <dbReference type="ChEBI" id="CHEBI:18420"/>
    </cofactor>
    <text evidence="8">Manganese or magnesium. Binds 1 divalent metal ion per monomer in the absence of substrate. May bind a second metal ion after substrate binding.</text>
</comment>